<name>A0ABS9V223_9BACT</name>
<dbReference type="GO" id="GO:0004731">
    <property type="term" value="F:purine-nucleoside phosphorylase activity"/>
    <property type="evidence" value="ECO:0007669"/>
    <property type="project" value="UniProtKB-EC"/>
</dbReference>
<evidence type="ECO:0000256" key="5">
    <source>
        <dbReference type="ARBA" id="ARBA00022679"/>
    </source>
</evidence>
<dbReference type="EC" id="2.4.2.1" evidence="6"/>
<evidence type="ECO:0000313" key="8">
    <source>
        <dbReference type="EMBL" id="MCH7410035.1"/>
    </source>
</evidence>
<comment type="similarity">
    <text evidence="2 6">Belongs to the PNP/MTAP phosphorylase family.</text>
</comment>
<comment type="caution">
    <text evidence="8">The sequence shown here is derived from an EMBL/GenBank/DDBJ whole genome shotgun (WGS) entry which is preliminary data.</text>
</comment>
<evidence type="ECO:0000256" key="6">
    <source>
        <dbReference type="PIRNR" id="PIRNR000477"/>
    </source>
</evidence>
<comment type="pathway">
    <text evidence="1 6">Purine metabolism; purine nucleoside salvage.</text>
</comment>
<dbReference type="InterPro" id="IPR018099">
    <property type="entry name" value="Purine_phosphorylase-2_CS"/>
</dbReference>
<evidence type="ECO:0000256" key="1">
    <source>
        <dbReference type="ARBA" id="ARBA00005058"/>
    </source>
</evidence>
<comment type="subunit">
    <text evidence="3">Homotrimer.</text>
</comment>
<evidence type="ECO:0000256" key="4">
    <source>
        <dbReference type="ARBA" id="ARBA00022676"/>
    </source>
</evidence>
<protein>
    <recommendedName>
        <fullName evidence="6">Purine nucleoside phosphorylase</fullName>
        <ecNumber evidence="6">2.4.2.1</ecNumber>
    </recommendedName>
    <alternativeName>
        <fullName evidence="6">Inosine-guanosine phosphorylase</fullName>
    </alternativeName>
</protein>
<dbReference type="InterPro" id="IPR011270">
    <property type="entry name" value="Pur_Nuc_Pase_Ino/Guo-sp"/>
</dbReference>
<keyword evidence="5 6" id="KW-0808">Transferase</keyword>
<dbReference type="EMBL" id="JAKZGP010000028">
    <property type="protein sequence ID" value="MCH7410035.1"/>
    <property type="molecule type" value="Genomic_DNA"/>
</dbReference>
<proteinExistence type="inferred from homology"/>
<keyword evidence="4 6" id="KW-0328">Glycosyltransferase</keyword>
<dbReference type="PIRSF" id="PIRSF000477">
    <property type="entry name" value="PurNPase"/>
    <property type="match status" value="1"/>
</dbReference>
<dbReference type="Proteomes" id="UP001165489">
    <property type="component" value="Unassembled WGS sequence"/>
</dbReference>
<dbReference type="InterPro" id="IPR011268">
    <property type="entry name" value="Purine_phosphorylase"/>
</dbReference>
<dbReference type="InterPro" id="IPR035994">
    <property type="entry name" value="Nucleoside_phosphorylase_sf"/>
</dbReference>
<evidence type="ECO:0000256" key="3">
    <source>
        <dbReference type="ARBA" id="ARBA00011233"/>
    </source>
</evidence>
<comment type="function">
    <text evidence="6">The purine nucleoside phosphorylases catalyze the phosphorolytic breakdown of the N-glycosidic bond in the beta-(deoxy)ribonucleoside molecules, with the formation of the corresponding free purine bases and pentose-1-phosphate.</text>
</comment>
<dbReference type="NCBIfam" id="NF006054">
    <property type="entry name" value="PRK08202.1"/>
    <property type="match status" value="1"/>
</dbReference>
<dbReference type="PANTHER" id="PTHR11904:SF9">
    <property type="entry name" value="PURINE NUCLEOSIDE PHOSPHORYLASE-RELATED"/>
    <property type="match status" value="1"/>
</dbReference>
<accession>A0ABS9V223</accession>
<dbReference type="NCBIfam" id="TIGR01697">
    <property type="entry name" value="PNPH-PUNA-XAPA"/>
    <property type="match status" value="1"/>
</dbReference>
<evidence type="ECO:0000259" key="7">
    <source>
        <dbReference type="Pfam" id="PF01048"/>
    </source>
</evidence>
<gene>
    <name evidence="8" type="ORF">MM239_11570</name>
</gene>
<dbReference type="InterPro" id="IPR000845">
    <property type="entry name" value="Nucleoside_phosphorylase_d"/>
</dbReference>
<dbReference type="SUPFAM" id="SSF53167">
    <property type="entry name" value="Purine and uridine phosphorylases"/>
    <property type="match status" value="1"/>
</dbReference>
<dbReference type="Gene3D" id="3.40.50.1580">
    <property type="entry name" value="Nucleoside phosphorylase domain"/>
    <property type="match status" value="1"/>
</dbReference>
<keyword evidence="9" id="KW-1185">Reference proteome</keyword>
<sequence>MREEPQVTYPSQIQHAINHIRQTFDEPVSIGIILGTGLGQLIEHIEVIHEFPYHEIPFFPVSTVESHSGKLVIGKLSGKYVIAMQGRFHYYEGYSMKEVTFPVRVMKLLGVEQLFVSNAAGGLDPEYQIGGLMILNDHIDLFPENPLRGKNLDTFSVRFPDMSEPYSTRLIAKAIVIAKSNNIKIHTGVYAGVQGPNLETKAEYKYLRTIGADAVGMSTIPEVIVARHMNMEVFAISAITDLCSPGNVKQISLQEVLAAAAIAEPNISMIIRELVAGEY</sequence>
<dbReference type="RefSeq" id="WP_241348406.1">
    <property type="nucleotide sequence ID" value="NZ_JAKZGP010000028.1"/>
</dbReference>
<dbReference type="NCBIfam" id="TIGR01700">
    <property type="entry name" value="PNPH"/>
    <property type="match status" value="1"/>
</dbReference>
<feature type="domain" description="Nucleoside phosphorylase" evidence="7">
    <location>
        <begin position="30"/>
        <end position="275"/>
    </location>
</feature>
<evidence type="ECO:0000313" key="9">
    <source>
        <dbReference type="Proteomes" id="UP001165489"/>
    </source>
</evidence>
<dbReference type="PANTHER" id="PTHR11904">
    <property type="entry name" value="METHYLTHIOADENOSINE/PURINE NUCLEOSIDE PHOSPHORYLASE"/>
    <property type="match status" value="1"/>
</dbReference>
<organism evidence="8 9">
    <name type="scientific">Belliella filtrata</name>
    <dbReference type="NCBI Taxonomy" id="2923435"/>
    <lineage>
        <taxon>Bacteria</taxon>
        <taxon>Pseudomonadati</taxon>
        <taxon>Bacteroidota</taxon>
        <taxon>Cytophagia</taxon>
        <taxon>Cytophagales</taxon>
        <taxon>Cyclobacteriaceae</taxon>
        <taxon>Belliella</taxon>
    </lineage>
</organism>
<dbReference type="CDD" id="cd09009">
    <property type="entry name" value="PNP-EcPNPII_like"/>
    <property type="match status" value="1"/>
</dbReference>
<dbReference type="Pfam" id="PF01048">
    <property type="entry name" value="PNP_UDP_1"/>
    <property type="match status" value="1"/>
</dbReference>
<dbReference type="PROSITE" id="PS01240">
    <property type="entry name" value="PNP_MTAP_2"/>
    <property type="match status" value="1"/>
</dbReference>
<reference evidence="8" key="1">
    <citation type="submission" date="2022-03" db="EMBL/GenBank/DDBJ databases">
        <title>De novo assembled genomes of Belliella spp. (Cyclobacteriaceae) strains.</title>
        <authorList>
            <person name="Szabo A."/>
            <person name="Korponai K."/>
            <person name="Felfoldi T."/>
        </authorList>
    </citation>
    <scope>NUCLEOTIDE SEQUENCE</scope>
    <source>
        <strain evidence="8">DSM 111904</strain>
    </source>
</reference>
<evidence type="ECO:0000256" key="2">
    <source>
        <dbReference type="ARBA" id="ARBA00006751"/>
    </source>
</evidence>